<proteinExistence type="predicted"/>
<keyword evidence="6" id="KW-1185">Reference proteome</keyword>
<dbReference type="Gene3D" id="1.25.40.10">
    <property type="entry name" value="Tetratricopeptide repeat domain"/>
    <property type="match status" value="1"/>
</dbReference>
<evidence type="ECO:0000256" key="2">
    <source>
        <dbReference type="PROSITE-ProRule" id="PRU00708"/>
    </source>
</evidence>
<dbReference type="PROSITE" id="PS51375">
    <property type="entry name" value="PPR"/>
    <property type="match status" value="1"/>
</dbReference>
<dbReference type="RefSeq" id="XP_064710743.1">
    <property type="nucleotide sequence ID" value="XM_064848119.1"/>
</dbReference>
<feature type="coiled-coil region" evidence="3">
    <location>
        <begin position="46"/>
        <end position="73"/>
    </location>
</feature>
<dbReference type="EMBL" id="JAVRRD010000002">
    <property type="protein sequence ID" value="KAK5062471.1"/>
    <property type="molecule type" value="Genomic_DNA"/>
</dbReference>
<feature type="compositionally biased region" description="Acidic residues" evidence="4">
    <location>
        <begin position="769"/>
        <end position="784"/>
    </location>
</feature>
<dbReference type="PANTHER" id="PTHR47939:SF13">
    <property type="entry name" value="OS03G0201400 PROTEIN"/>
    <property type="match status" value="1"/>
</dbReference>
<dbReference type="NCBIfam" id="TIGR00756">
    <property type="entry name" value="PPR"/>
    <property type="match status" value="1"/>
</dbReference>
<evidence type="ECO:0000313" key="6">
    <source>
        <dbReference type="Proteomes" id="UP001358417"/>
    </source>
</evidence>
<protein>
    <submittedName>
        <fullName evidence="5">Uncharacterized protein</fullName>
    </submittedName>
</protein>
<dbReference type="Proteomes" id="UP001358417">
    <property type="component" value="Unassembled WGS sequence"/>
</dbReference>
<organism evidence="5 6">
    <name type="scientific">Exophiala bonariae</name>
    <dbReference type="NCBI Taxonomy" id="1690606"/>
    <lineage>
        <taxon>Eukaryota</taxon>
        <taxon>Fungi</taxon>
        <taxon>Dikarya</taxon>
        <taxon>Ascomycota</taxon>
        <taxon>Pezizomycotina</taxon>
        <taxon>Eurotiomycetes</taxon>
        <taxon>Chaetothyriomycetidae</taxon>
        <taxon>Chaetothyriales</taxon>
        <taxon>Herpotrichiellaceae</taxon>
        <taxon>Exophiala</taxon>
    </lineage>
</organism>
<evidence type="ECO:0000313" key="5">
    <source>
        <dbReference type="EMBL" id="KAK5062471.1"/>
    </source>
</evidence>
<evidence type="ECO:0000256" key="1">
    <source>
        <dbReference type="ARBA" id="ARBA00022737"/>
    </source>
</evidence>
<dbReference type="InterPro" id="IPR050667">
    <property type="entry name" value="PPR-containing_protein"/>
</dbReference>
<evidence type="ECO:0000256" key="4">
    <source>
        <dbReference type="SAM" id="MobiDB-lite"/>
    </source>
</evidence>
<comment type="caution">
    <text evidence="5">The sequence shown here is derived from an EMBL/GenBank/DDBJ whole genome shotgun (WGS) entry which is preliminary data.</text>
</comment>
<accession>A0AAV9NM75</accession>
<feature type="repeat" description="PPR" evidence="2">
    <location>
        <begin position="424"/>
        <end position="458"/>
    </location>
</feature>
<gene>
    <name evidence="5" type="ORF">LTR84_004543</name>
</gene>
<sequence length="881" mass="99694">MSPVRSYRQVARSKVPRKPTHPSLGNVKFREYEQSGENEATRVQVHDALDSEGQRVQAELKELEDELAILREGPFGPNSEFMQSFDPREREEILKALEEEGVNLEADEELLTPEELDDIARAASSDKLVEGANDKLKVTLSIPTKDKVYIKRFNLALEEAEGVGAKDSARPYLSLWKWYLRCQQQVNNFSVIIPEEVWHFLWKTQSSQHNFRYQHLQMLARDMMKADVSLTNEEWIQHMHALQAGGNIASAAEIWESQKSRMGIKGKGALEFWMTGIKIYVALGRPQKAQKLALECYGRIDPVDPEPLVTVITAWAQSRSSNADERVWACYMELRKRLESQEAEDDTLSTLGRISSILLENNRQHLALAVFKDMFMLRARSPTDSWKLFKSMGKKLDNAELTSEDQVSKIGLASLAFLPKAFHNKFFFASWIKWLLGEGQVDEAALIVELMYERGIRPDARHLNGIIAAWLREGSPATAEKAEATAWAMIRARIEMVKSRNHEGTDATKPLLVETTGEVRKVPLFLHRGAPAATIETISILMVYYNRRSNAVSADHLSRTMMGPAEMKPNSFILNHWMYASLRSGDIPEIWKTYTAFKSTIQPDLETFAVLWDTAKVHFGSPAAHLDNIPSPRHIFKEMKEWHAGLSQQKRDNARQELSNEFYEQVVRCFCFTADLEGTLCALHGMREIFDVLPHEDITRLIIVQVARSFPSVLGPAERARLRRRGGPLRVRGSHLKVAVKAVTEIVMAIMEKKIDEQNLDPDLLRGGDDDDEKGEELDEDPVDWDSFETPVAQTLRLDVLTSFLCMVLERRSVSAVSSTVREMHDTVEVAAASPGALLGQDGRLRVPRSPAETVTLAGEEMKVAIPADALARRDWTDLRV</sequence>
<dbReference type="InterPro" id="IPR011990">
    <property type="entry name" value="TPR-like_helical_dom_sf"/>
</dbReference>
<dbReference type="AlphaFoldDB" id="A0AAV9NM75"/>
<feature type="region of interest" description="Disordered" evidence="4">
    <location>
        <begin position="761"/>
        <end position="784"/>
    </location>
</feature>
<dbReference type="InterPro" id="IPR002885">
    <property type="entry name" value="PPR_rpt"/>
</dbReference>
<evidence type="ECO:0000256" key="3">
    <source>
        <dbReference type="SAM" id="Coils"/>
    </source>
</evidence>
<dbReference type="GeneID" id="89972721"/>
<feature type="region of interest" description="Disordered" evidence="4">
    <location>
        <begin position="1"/>
        <end position="27"/>
    </location>
</feature>
<keyword evidence="3" id="KW-0175">Coiled coil</keyword>
<reference evidence="5 6" key="1">
    <citation type="submission" date="2023-08" db="EMBL/GenBank/DDBJ databases">
        <title>Black Yeasts Isolated from many extreme environments.</title>
        <authorList>
            <person name="Coleine C."/>
            <person name="Stajich J.E."/>
            <person name="Selbmann L."/>
        </authorList>
    </citation>
    <scope>NUCLEOTIDE SEQUENCE [LARGE SCALE GENOMIC DNA]</scope>
    <source>
        <strain evidence="5 6">CCFEE 5792</strain>
    </source>
</reference>
<name>A0AAV9NM75_9EURO</name>
<keyword evidence="1" id="KW-0677">Repeat</keyword>
<dbReference type="PANTHER" id="PTHR47939">
    <property type="entry name" value="MEMBRANE-ASSOCIATED SALT-INDUCIBLE PROTEIN-LIKE"/>
    <property type="match status" value="1"/>
</dbReference>